<dbReference type="Gene3D" id="3.30.70.1400">
    <property type="entry name" value="Aminomethyltransferase beta-barrel domains"/>
    <property type="match status" value="1"/>
</dbReference>
<dbReference type="Gene3D" id="3.30.9.10">
    <property type="entry name" value="D-Amino Acid Oxidase, subunit A, domain 2"/>
    <property type="match status" value="1"/>
</dbReference>
<feature type="region of interest" description="Disordered" evidence="2">
    <location>
        <begin position="900"/>
        <end position="921"/>
    </location>
</feature>
<dbReference type="SUPFAM" id="SSF103025">
    <property type="entry name" value="Folate-binding domain"/>
    <property type="match status" value="1"/>
</dbReference>
<dbReference type="FunFam" id="2.40.30.110:FF:000008">
    <property type="entry name" value="Sarcosine dehydrogenase"/>
    <property type="match status" value="1"/>
</dbReference>
<dbReference type="OrthoDB" id="498204at2759"/>
<dbReference type="InterPro" id="IPR006076">
    <property type="entry name" value="FAD-dep_OxRdtase"/>
</dbReference>
<reference evidence="8" key="3">
    <citation type="submission" date="2015-06" db="UniProtKB">
        <authorList>
            <consortium name="EnsemblMetazoa"/>
        </authorList>
    </citation>
    <scope>IDENTIFICATION</scope>
</reference>
<dbReference type="FunFam" id="3.30.1360.120:FF:000023">
    <property type="entry name" value="Sarcosine dehydrogenase"/>
    <property type="match status" value="1"/>
</dbReference>
<dbReference type="STRING" id="283909.R7U8Y5"/>
<dbReference type="HOGENOM" id="CLU_007884_11_4_1"/>
<dbReference type="AlphaFoldDB" id="R7U8Y5"/>
<dbReference type="SUPFAM" id="SSF54373">
    <property type="entry name" value="FAD-linked reductases, C-terminal domain"/>
    <property type="match status" value="1"/>
</dbReference>
<evidence type="ECO:0000313" key="8">
    <source>
        <dbReference type="EnsemblMetazoa" id="CapteP224082"/>
    </source>
</evidence>
<feature type="domain" description="Aminomethyltransferase C-terminal" evidence="5">
    <location>
        <begin position="815"/>
        <end position="899"/>
    </location>
</feature>
<dbReference type="InterPro" id="IPR013977">
    <property type="entry name" value="GcvT_C"/>
</dbReference>
<dbReference type="InterPro" id="IPR028896">
    <property type="entry name" value="GcvT/YgfZ/DmdA"/>
</dbReference>
<evidence type="ECO:0000256" key="1">
    <source>
        <dbReference type="ARBA" id="ARBA00008609"/>
    </source>
</evidence>
<gene>
    <name evidence="7" type="ORF">CAPTEDRAFT_224082</name>
</gene>
<dbReference type="Pfam" id="PF16350">
    <property type="entry name" value="FAO_M"/>
    <property type="match status" value="1"/>
</dbReference>
<feature type="domain" description="GCVT N-terminal" evidence="4">
    <location>
        <begin position="480"/>
        <end position="794"/>
    </location>
</feature>
<dbReference type="Gene3D" id="2.40.30.110">
    <property type="entry name" value="Aminomethyltransferase beta-barrel domains"/>
    <property type="match status" value="1"/>
</dbReference>
<dbReference type="Gene3D" id="3.50.50.60">
    <property type="entry name" value="FAD/NAD(P)-binding domain"/>
    <property type="match status" value="1"/>
</dbReference>
<comment type="similarity">
    <text evidence="1">Belongs to the GcvT family.</text>
</comment>
<dbReference type="EMBL" id="KB306751">
    <property type="protein sequence ID" value="ELT99590.1"/>
    <property type="molecule type" value="Genomic_DNA"/>
</dbReference>
<evidence type="ECO:0008006" key="10">
    <source>
        <dbReference type="Google" id="ProtNLM"/>
    </source>
</evidence>
<evidence type="ECO:0000259" key="4">
    <source>
        <dbReference type="Pfam" id="PF01571"/>
    </source>
</evidence>
<evidence type="ECO:0000259" key="6">
    <source>
        <dbReference type="Pfam" id="PF16350"/>
    </source>
</evidence>
<protein>
    <recommendedName>
        <fullName evidence="10">Sarcosine dehydrogenase, mitochondrial</fullName>
    </recommendedName>
</protein>
<evidence type="ECO:0000259" key="5">
    <source>
        <dbReference type="Pfam" id="PF08669"/>
    </source>
</evidence>
<dbReference type="SUPFAM" id="SSF101790">
    <property type="entry name" value="Aminomethyltransferase beta-barrel domain"/>
    <property type="match status" value="1"/>
</dbReference>
<dbReference type="FunCoup" id="R7U8Y5">
    <property type="interactions" value="148"/>
</dbReference>
<reference evidence="9" key="1">
    <citation type="submission" date="2012-12" db="EMBL/GenBank/DDBJ databases">
        <authorList>
            <person name="Hellsten U."/>
            <person name="Grimwood J."/>
            <person name="Chapman J.A."/>
            <person name="Shapiro H."/>
            <person name="Aerts A."/>
            <person name="Otillar R.P."/>
            <person name="Terry A.Y."/>
            <person name="Boore J.L."/>
            <person name="Simakov O."/>
            <person name="Marletaz F."/>
            <person name="Cho S.-J."/>
            <person name="Edsinger-Gonzales E."/>
            <person name="Havlak P."/>
            <person name="Kuo D.-H."/>
            <person name="Larsson T."/>
            <person name="Lv J."/>
            <person name="Arendt D."/>
            <person name="Savage R."/>
            <person name="Osoegawa K."/>
            <person name="de Jong P."/>
            <person name="Lindberg D.R."/>
            <person name="Seaver E.C."/>
            <person name="Weisblat D.A."/>
            <person name="Putnam N.H."/>
            <person name="Grigoriev I.V."/>
            <person name="Rokhsar D.S."/>
        </authorList>
    </citation>
    <scope>NUCLEOTIDE SEQUENCE</scope>
    <source>
        <strain evidence="9">I ESC-2004</strain>
    </source>
</reference>
<dbReference type="InterPro" id="IPR029043">
    <property type="entry name" value="GcvT/YgfZ_C"/>
</dbReference>
<dbReference type="InterPro" id="IPR006222">
    <property type="entry name" value="GCVT_N"/>
</dbReference>
<dbReference type="InterPro" id="IPR036188">
    <property type="entry name" value="FAD/NAD-bd_sf"/>
</dbReference>
<dbReference type="Gene3D" id="3.30.1360.120">
    <property type="entry name" value="Probable tRNA modification gtpase trme, domain 1"/>
    <property type="match status" value="1"/>
</dbReference>
<accession>R7U8Y5</accession>
<evidence type="ECO:0000259" key="3">
    <source>
        <dbReference type="Pfam" id="PF01266"/>
    </source>
</evidence>
<dbReference type="EnsemblMetazoa" id="CapteT224082">
    <property type="protein sequence ID" value="CapteP224082"/>
    <property type="gene ID" value="CapteG224082"/>
</dbReference>
<dbReference type="Pfam" id="PF08669">
    <property type="entry name" value="GCV_T_C"/>
    <property type="match status" value="1"/>
</dbReference>
<evidence type="ECO:0000313" key="7">
    <source>
        <dbReference type="EMBL" id="ELT99590.1"/>
    </source>
</evidence>
<feature type="domain" description="FAD dependent oxidoreductase central" evidence="6">
    <location>
        <begin position="422"/>
        <end position="477"/>
    </location>
</feature>
<dbReference type="InterPro" id="IPR032503">
    <property type="entry name" value="FAO_M"/>
</dbReference>
<sequence length="921" mass="102263">MTSILGPVNVQVVSRGNNAKSMKEGQIKKFVLHDLSRKLSSYKADEASLTSDAPDQADVVVLGGGVSGCATLYQLTKAGITNAVLVEKDALTAGTTWHTAGLVWSLRPSDIELELMDVSKRLMSTTLEEETGVNTGWINNGGLFISSTKERLDEYKRLYSLGKAYGVESHVLSPEETKKLYPLMNVNDIYGTLYSPEDGTIDPAGYCNALTRGATRRGAKVLQQCEVNGIQTYVDDYGTKRVKAVETSRGTIRTNTVVNAAGKCVWAPYLGEMAGVRVPLIAMRHAYVVTERIEGVQNMPNVRDHDASVYLKLQGDALSVGGYEQNPIFWEQVEKDFSFSLFELDWDVFSFNIEGAINRVPAIENTGVKSTVCGPESFTADHKPLMGESPEVRGYYLNCAYNSSGMMLSGGCSEQMARWIIDGRPSLDMFAFDIRRFNSRLTGRHQWIKERSHEAYAKNYAIVFPFDEPLACRNQRTDALYQVLSDAGCVFQERHGWERPGWFSSEGTAKPLPYDYYGQYGNEANVNNSYYDRLKLDYTFDFPPNHKEIGEEALACRESVAAFDMSYFGKFYLTGPDAQKAVDWIFTNDMTKANGSTVYTCMLNCHGNTEADLTVSMLDSGDGSPHSPFLEGGRGFYLAVGGAIAQHVQSHIEDAMAKHRWRVSLIDHTDDMAMISVQGPNSRKLLQSLTEADLSDEAFPFSTHQVLSIAGHPLRALRLSFVGELGWELHIPNASAVAVHEAIMSAGEKYCIRNAGYRAIDCLSIEKGYRHWHADLRADDTPLESALGFTCKLKTDTAFQGREALLQQKEQGLRKKIACFTVDEHVPLHGLECIFRDDVPVGFIRRAEFAFALGKSIAYGYVRRPDGAVVDNEYLKSGTYSLEKMGKRIPATIHLKSPFDPKNRRVKGFYDEPPPASDNAS</sequence>
<feature type="compositionally biased region" description="Pro residues" evidence="2">
    <location>
        <begin position="912"/>
        <end position="921"/>
    </location>
</feature>
<dbReference type="InterPro" id="IPR027266">
    <property type="entry name" value="TrmE/GcvT-like"/>
</dbReference>
<keyword evidence="9" id="KW-1185">Reference proteome</keyword>
<feature type="domain" description="FAD dependent oxidoreductase" evidence="3">
    <location>
        <begin position="58"/>
        <end position="419"/>
    </location>
</feature>
<dbReference type="EMBL" id="AMQN01009988">
    <property type="status" value="NOT_ANNOTATED_CDS"/>
    <property type="molecule type" value="Genomic_DNA"/>
</dbReference>
<evidence type="ECO:0000256" key="2">
    <source>
        <dbReference type="SAM" id="MobiDB-lite"/>
    </source>
</evidence>
<proteinExistence type="inferred from homology"/>
<dbReference type="GO" id="GO:0005739">
    <property type="term" value="C:mitochondrion"/>
    <property type="evidence" value="ECO:0007669"/>
    <property type="project" value="TreeGrafter"/>
</dbReference>
<dbReference type="OMA" id="MVFKYDQ"/>
<dbReference type="SUPFAM" id="SSF51905">
    <property type="entry name" value="FAD/NAD(P)-binding domain"/>
    <property type="match status" value="1"/>
</dbReference>
<name>R7U8Y5_CAPTE</name>
<dbReference type="Pfam" id="PF01266">
    <property type="entry name" value="DAO"/>
    <property type="match status" value="1"/>
</dbReference>
<dbReference type="Proteomes" id="UP000014760">
    <property type="component" value="Unassembled WGS sequence"/>
</dbReference>
<organism evidence="7">
    <name type="scientific">Capitella teleta</name>
    <name type="common">Polychaete worm</name>
    <dbReference type="NCBI Taxonomy" id="283909"/>
    <lineage>
        <taxon>Eukaryota</taxon>
        <taxon>Metazoa</taxon>
        <taxon>Spiralia</taxon>
        <taxon>Lophotrochozoa</taxon>
        <taxon>Annelida</taxon>
        <taxon>Polychaeta</taxon>
        <taxon>Sedentaria</taxon>
        <taxon>Scolecida</taxon>
        <taxon>Capitellidae</taxon>
        <taxon>Capitella</taxon>
    </lineage>
</organism>
<dbReference type="PANTHER" id="PTHR43757:SF11">
    <property type="entry name" value="SARCOSINE DEHYDROGENASE"/>
    <property type="match status" value="1"/>
</dbReference>
<dbReference type="PANTHER" id="PTHR43757">
    <property type="entry name" value="AMINOMETHYLTRANSFERASE"/>
    <property type="match status" value="1"/>
</dbReference>
<evidence type="ECO:0000313" key="9">
    <source>
        <dbReference type="Proteomes" id="UP000014760"/>
    </source>
</evidence>
<reference evidence="7 9" key="2">
    <citation type="journal article" date="2013" name="Nature">
        <title>Insights into bilaterian evolution from three spiralian genomes.</title>
        <authorList>
            <person name="Simakov O."/>
            <person name="Marletaz F."/>
            <person name="Cho S.J."/>
            <person name="Edsinger-Gonzales E."/>
            <person name="Havlak P."/>
            <person name="Hellsten U."/>
            <person name="Kuo D.H."/>
            <person name="Larsson T."/>
            <person name="Lv J."/>
            <person name="Arendt D."/>
            <person name="Savage R."/>
            <person name="Osoegawa K."/>
            <person name="de Jong P."/>
            <person name="Grimwood J."/>
            <person name="Chapman J.A."/>
            <person name="Shapiro H."/>
            <person name="Aerts A."/>
            <person name="Otillar R.P."/>
            <person name="Terry A.Y."/>
            <person name="Boore J.L."/>
            <person name="Grigoriev I.V."/>
            <person name="Lindberg D.R."/>
            <person name="Seaver E.C."/>
            <person name="Weisblat D.A."/>
            <person name="Putnam N.H."/>
            <person name="Rokhsar D.S."/>
        </authorList>
    </citation>
    <scope>NUCLEOTIDE SEQUENCE</scope>
    <source>
        <strain evidence="7 9">I ESC-2004</strain>
    </source>
</reference>
<dbReference type="FunFam" id="3.50.50.60:FF:000769">
    <property type="entry name" value="Sarcosine dehydrogenase"/>
    <property type="match status" value="1"/>
</dbReference>
<dbReference type="Pfam" id="PF01571">
    <property type="entry name" value="GCV_T"/>
    <property type="match status" value="1"/>
</dbReference>